<accession>A0ACD3B0C6</accession>
<reference evidence="1 2" key="1">
    <citation type="journal article" date="2019" name="Nat. Ecol. Evol.">
        <title>Megaphylogeny resolves global patterns of mushroom evolution.</title>
        <authorList>
            <person name="Varga T."/>
            <person name="Krizsan K."/>
            <person name="Foldi C."/>
            <person name="Dima B."/>
            <person name="Sanchez-Garcia M."/>
            <person name="Sanchez-Ramirez S."/>
            <person name="Szollosi G.J."/>
            <person name="Szarkandi J.G."/>
            <person name="Papp V."/>
            <person name="Albert L."/>
            <person name="Andreopoulos W."/>
            <person name="Angelini C."/>
            <person name="Antonin V."/>
            <person name="Barry K.W."/>
            <person name="Bougher N.L."/>
            <person name="Buchanan P."/>
            <person name="Buyck B."/>
            <person name="Bense V."/>
            <person name="Catcheside P."/>
            <person name="Chovatia M."/>
            <person name="Cooper J."/>
            <person name="Damon W."/>
            <person name="Desjardin D."/>
            <person name="Finy P."/>
            <person name="Geml J."/>
            <person name="Haridas S."/>
            <person name="Hughes K."/>
            <person name="Justo A."/>
            <person name="Karasinski D."/>
            <person name="Kautmanova I."/>
            <person name="Kiss B."/>
            <person name="Kocsube S."/>
            <person name="Kotiranta H."/>
            <person name="LaButti K.M."/>
            <person name="Lechner B.E."/>
            <person name="Liimatainen K."/>
            <person name="Lipzen A."/>
            <person name="Lukacs Z."/>
            <person name="Mihaltcheva S."/>
            <person name="Morgado L.N."/>
            <person name="Niskanen T."/>
            <person name="Noordeloos M.E."/>
            <person name="Ohm R.A."/>
            <person name="Ortiz-Santana B."/>
            <person name="Ovrebo C."/>
            <person name="Racz N."/>
            <person name="Riley R."/>
            <person name="Savchenko A."/>
            <person name="Shiryaev A."/>
            <person name="Soop K."/>
            <person name="Spirin V."/>
            <person name="Szebenyi C."/>
            <person name="Tomsovsky M."/>
            <person name="Tulloss R.E."/>
            <person name="Uehling J."/>
            <person name="Grigoriev I.V."/>
            <person name="Vagvolgyi C."/>
            <person name="Papp T."/>
            <person name="Martin F.M."/>
            <person name="Miettinen O."/>
            <person name="Hibbett D.S."/>
            <person name="Nagy L.G."/>
        </authorList>
    </citation>
    <scope>NUCLEOTIDE SEQUENCE [LARGE SCALE GENOMIC DNA]</scope>
    <source>
        <strain evidence="1 2">NL-1719</strain>
    </source>
</reference>
<proteinExistence type="predicted"/>
<sequence>MQHISDSEDEYVVFAQNARSAQQDVSNSQRAHGPPYKLENILDIVTRLQNAQIPCFLAGAQALKHFGAKLVQTFCVFAVPHNTHDRAVELLSSQSDLTLDTTFSPWSVSGPSLDYPCFCLNETSLRILIVPDRAWGLECLPGNVEIDENTSTPYPEGSHFAQSLLKTRDINALELFVDGQDSTLEWGYENLQFGDHSWKKAIWEKTVREKGKRIPLEKPKHLYATRFRRKKVASAA</sequence>
<organism evidence="1 2">
    <name type="scientific">Pluteus cervinus</name>
    <dbReference type="NCBI Taxonomy" id="181527"/>
    <lineage>
        <taxon>Eukaryota</taxon>
        <taxon>Fungi</taxon>
        <taxon>Dikarya</taxon>
        <taxon>Basidiomycota</taxon>
        <taxon>Agaricomycotina</taxon>
        <taxon>Agaricomycetes</taxon>
        <taxon>Agaricomycetidae</taxon>
        <taxon>Agaricales</taxon>
        <taxon>Pluteineae</taxon>
        <taxon>Pluteaceae</taxon>
        <taxon>Pluteus</taxon>
    </lineage>
</organism>
<protein>
    <submittedName>
        <fullName evidence="1">Uncharacterized protein</fullName>
    </submittedName>
</protein>
<dbReference type="EMBL" id="ML208296">
    <property type="protein sequence ID" value="TFK71545.1"/>
    <property type="molecule type" value="Genomic_DNA"/>
</dbReference>
<evidence type="ECO:0000313" key="1">
    <source>
        <dbReference type="EMBL" id="TFK71545.1"/>
    </source>
</evidence>
<gene>
    <name evidence="1" type="ORF">BDN72DRAFT_837436</name>
</gene>
<keyword evidence="2" id="KW-1185">Reference proteome</keyword>
<evidence type="ECO:0000313" key="2">
    <source>
        <dbReference type="Proteomes" id="UP000308600"/>
    </source>
</evidence>
<dbReference type="Proteomes" id="UP000308600">
    <property type="component" value="Unassembled WGS sequence"/>
</dbReference>
<name>A0ACD3B0C6_9AGAR</name>